<dbReference type="PANTHER" id="PTHR24276:SF95">
    <property type="entry name" value="PEPTIDASE S1 DOMAIN-CONTAINING PROTEIN"/>
    <property type="match status" value="1"/>
</dbReference>
<sequence>MLLIQNFSNLSAEVWWCAVVLKPTVSAKKKWNVFKQIGKFCVQKFSVQKFCVNVSWLPCTKFKRSDLKREWPRTVVAVTRWTIRNNLDQLAHDITGHHIFMGELGTKTSSTALLHLPSTPRTFDSGQVRPRQDNGRKKRLGCGTAAEGVDGGSHNHSTLTDLVVIDKQQTFRHKIKIFRKNGKSCDIVSTKISQMFSTMLTLRSSAMRVSEIMTMSSTSLFARLELKELNRAVVTPADLDDTQIGIVSYGITYCLSGCPSAFTRVTGFLDWIGENTDVKIHTNIVTVPDTKTRDTANDHTNHQDQVQERDQQPVKCEAPDERRFDEEDAVGVMTTGDAAGVPPQEAGGLRHAQDPFSSANVEKQRPQLHDQTYLQGQLTRNATEISRLQPLKRTQNNIHDEVTYPVKSRIPQFFQKNLNLSRAENPTNPSLNVENQKNHPQNQPNTQVNLHPSPNIRNQRRHQKNHLHDQPNAQMKTAVVILALVALAAAAPKPTKLNFRNLYKQPIKPIDKPVPRIIGGREATPHSIPFQVYIEMYSADDGWYCGGSLISETYILTDARCAYGGRHCKVVLGAHNIQQTENTQEVQIAASFIIHEMYYGRQLAYDIALIALLSPASLSDAIQPVGLPKDDSDTYTGDTARASGWGLTDGQGSTISTVLNYVDLEVISQQECEDVFGSLESSIICTSGDKGTGICSGDIGGPLVINGTQIGIASFGVENCPSGSPSGYVRITSFLDWIAKHTGL</sequence>
<dbReference type="Gene3D" id="2.40.10.10">
    <property type="entry name" value="Trypsin-like serine proteases"/>
    <property type="match status" value="2"/>
</dbReference>
<dbReference type="GO" id="GO:0006508">
    <property type="term" value="P:proteolysis"/>
    <property type="evidence" value="ECO:0007669"/>
    <property type="project" value="UniProtKB-KW"/>
</dbReference>
<dbReference type="SMART" id="SM00020">
    <property type="entry name" value="Tryp_SPc"/>
    <property type="match status" value="1"/>
</dbReference>
<dbReference type="CDD" id="cd00190">
    <property type="entry name" value="Tryp_SPc"/>
    <property type="match status" value="1"/>
</dbReference>
<keyword evidence="9" id="KW-1185">Reference proteome</keyword>
<keyword evidence="5" id="KW-1015">Disulfide bond</keyword>
<dbReference type="FunFam" id="2.40.10.10:FF:000166">
    <property type="entry name" value="Trypsin"/>
    <property type="match status" value="1"/>
</dbReference>
<dbReference type="Pfam" id="PF00089">
    <property type="entry name" value="Trypsin"/>
    <property type="match status" value="1"/>
</dbReference>
<feature type="compositionally biased region" description="Basic and acidic residues" evidence="6">
    <location>
        <begin position="290"/>
        <end position="325"/>
    </location>
</feature>
<keyword evidence="2" id="KW-0645">Protease</keyword>
<dbReference type="InterPro" id="IPR009003">
    <property type="entry name" value="Peptidase_S1_PA"/>
</dbReference>
<comment type="similarity">
    <text evidence="1">Belongs to the peptidase S1 family.</text>
</comment>
<evidence type="ECO:0000259" key="7">
    <source>
        <dbReference type="PROSITE" id="PS50240"/>
    </source>
</evidence>
<evidence type="ECO:0000256" key="1">
    <source>
        <dbReference type="ARBA" id="ARBA00007664"/>
    </source>
</evidence>
<organism evidence="8 9">
    <name type="scientific">Tenebrio molitor</name>
    <name type="common">Yellow mealworm beetle</name>
    <dbReference type="NCBI Taxonomy" id="7067"/>
    <lineage>
        <taxon>Eukaryota</taxon>
        <taxon>Metazoa</taxon>
        <taxon>Ecdysozoa</taxon>
        <taxon>Arthropoda</taxon>
        <taxon>Hexapoda</taxon>
        <taxon>Insecta</taxon>
        <taxon>Pterygota</taxon>
        <taxon>Neoptera</taxon>
        <taxon>Endopterygota</taxon>
        <taxon>Coleoptera</taxon>
        <taxon>Polyphaga</taxon>
        <taxon>Cucujiformia</taxon>
        <taxon>Tenebrionidae</taxon>
        <taxon>Tenebrio</taxon>
    </lineage>
</organism>
<feature type="compositionally biased region" description="Polar residues" evidence="6">
    <location>
        <begin position="422"/>
        <end position="457"/>
    </location>
</feature>
<reference evidence="8" key="2">
    <citation type="submission" date="2021-08" db="EMBL/GenBank/DDBJ databases">
        <authorList>
            <person name="Eriksson T."/>
        </authorList>
    </citation>
    <scope>NUCLEOTIDE SEQUENCE</scope>
    <source>
        <strain evidence="8">Stoneville</strain>
        <tissue evidence="8">Whole head</tissue>
    </source>
</reference>
<dbReference type="SUPFAM" id="SSF50494">
    <property type="entry name" value="Trypsin-like serine proteases"/>
    <property type="match status" value="2"/>
</dbReference>
<reference evidence="8" key="1">
    <citation type="journal article" date="2020" name="J Insects Food Feed">
        <title>The yellow mealworm (Tenebrio molitor) genome: a resource for the emerging insects as food and feed industry.</title>
        <authorList>
            <person name="Eriksson T."/>
            <person name="Andere A."/>
            <person name="Kelstrup H."/>
            <person name="Emery V."/>
            <person name="Picard C."/>
        </authorList>
    </citation>
    <scope>NUCLEOTIDE SEQUENCE</scope>
    <source>
        <strain evidence="8">Stoneville</strain>
        <tissue evidence="8">Whole head</tissue>
    </source>
</reference>
<dbReference type="PRINTS" id="PR00722">
    <property type="entry name" value="CHYMOTRYPSIN"/>
</dbReference>
<dbReference type="EMBL" id="JABDTM020013985">
    <property type="protein sequence ID" value="KAH0819684.1"/>
    <property type="molecule type" value="Genomic_DNA"/>
</dbReference>
<evidence type="ECO:0000256" key="5">
    <source>
        <dbReference type="ARBA" id="ARBA00023157"/>
    </source>
</evidence>
<evidence type="ECO:0000256" key="6">
    <source>
        <dbReference type="SAM" id="MobiDB-lite"/>
    </source>
</evidence>
<protein>
    <recommendedName>
        <fullName evidence="7">Peptidase S1 domain-containing protein</fullName>
    </recommendedName>
</protein>
<evidence type="ECO:0000313" key="8">
    <source>
        <dbReference type="EMBL" id="KAH0819684.1"/>
    </source>
</evidence>
<feature type="region of interest" description="Disordered" evidence="6">
    <location>
        <begin position="422"/>
        <end position="472"/>
    </location>
</feature>
<dbReference type="Proteomes" id="UP000719412">
    <property type="component" value="Unassembled WGS sequence"/>
</dbReference>
<gene>
    <name evidence="8" type="ORF">GEV33_003107</name>
</gene>
<dbReference type="GO" id="GO:0004252">
    <property type="term" value="F:serine-type endopeptidase activity"/>
    <property type="evidence" value="ECO:0007669"/>
    <property type="project" value="InterPro"/>
</dbReference>
<evidence type="ECO:0000256" key="4">
    <source>
        <dbReference type="ARBA" id="ARBA00022825"/>
    </source>
</evidence>
<keyword evidence="4" id="KW-0720">Serine protease</keyword>
<evidence type="ECO:0000256" key="2">
    <source>
        <dbReference type="ARBA" id="ARBA00022670"/>
    </source>
</evidence>
<dbReference type="AlphaFoldDB" id="A0A8J6LEC1"/>
<feature type="domain" description="Peptidase S1" evidence="7">
    <location>
        <begin position="517"/>
        <end position="743"/>
    </location>
</feature>
<dbReference type="InterPro" id="IPR001314">
    <property type="entry name" value="Peptidase_S1A"/>
</dbReference>
<evidence type="ECO:0000313" key="9">
    <source>
        <dbReference type="Proteomes" id="UP000719412"/>
    </source>
</evidence>
<name>A0A8J6LEC1_TENMO</name>
<evidence type="ECO:0000256" key="3">
    <source>
        <dbReference type="ARBA" id="ARBA00022801"/>
    </source>
</evidence>
<dbReference type="PANTHER" id="PTHR24276">
    <property type="entry name" value="POLYSERASE-RELATED"/>
    <property type="match status" value="1"/>
</dbReference>
<dbReference type="InterPro" id="IPR050430">
    <property type="entry name" value="Peptidase_S1"/>
</dbReference>
<dbReference type="InterPro" id="IPR043504">
    <property type="entry name" value="Peptidase_S1_PA_chymotrypsin"/>
</dbReference>
<feature type="region of interest" description="Disordered" evidence="6">
    <location>
        <begin position="290"/>
        <end position="366"/>
    </location>
</feature>
<proteinExistence type="inferred from homology"/>
<dbReference type="InterPro" id="IPR001254">
    <property type="entry name" value="Trypsin_dom"/>
</dbReference>
<keyword evidence="3" id="KW-0378">Hydrolase</keyword>
<comment type="caution">
    <text evidence="8">The sequence shown here is derived from an EMBL/GenBank/DDBJ whole genome shotgun (WGS) entry which is preliminary data.</text>
</comment>
<dbReference type="PROSITE" id="PS50240">
    <property type="entry name" value="TRYPSIN_DOM"/>
    <property type="match status" value="1"/>
</dbReference>
<accession>A0A8J6LEC1</accession>